<reference evidence="1" key="1">
    <citation type="submission" date="2014-12" db="EMBL/GenBank/DDBJ databases">
        <title>Insight into the proteome of Arion vulgaris.</title>
        <authorList>
            <person name="Aradska J."/>
            <person name="Bulat T."/>
            <person name="Smidak R."/>
            <person name="Sarate P."/>
            <person name="Gangsoo J."/>
            <person name="Sialana F."/>
            <person name="Bilban M."/>
            <person name="Lubec G."/>
        </authorList>
    </citation>
    <scope>NUCLEOTIDE SEQUENCE</scope>
    <source>
        <tissue evidence="1">Skin</tissue>
    </source>
</reference>
<name>A0A0B7BFY5_9EUPU</name>
<sequence length="72" mass="8877">MEHRHRGQLTGTLVNRCLRRILHLRWYDRTTIRELWDRTGQRQVEQEIGSRRGRWIRHTLRKPPDSITRHAI</sequence>
<gene>
    <name evidence="1" type="primary">ORF185392</name>
</gene>
<proteinExistence type="predicted"/>
<evidence type="ECO:0000313" key="1">
    <source>
        <dbReference type="EMBL" id="CEK91888.1"/>
    </source>
</evidence>
<accession>A0A0B7BFY5</accession>
<dbReference type="AlphaFoldDB" id="A0A0B7BFY5"/>
<organism evidence="1">
    <name type="scientific">Arion vulgaris</name>
    <dbReference type="NCBI Taxonomy" id="1028688"/>
    <lineage>
        <taxon>Eukaryota</taxon>
        <taxon>Metazoa</taxon>
        <taxon>Spiralia</taxon>
        <taxon>Lophotrochozoa</taxon>
        <taxon>Mollusca</taxon>
        <taxon>Gastropoda</taxon>
        <taxon>Heterobranchia</taxon>
        <taxon>Euthyneura</taxon>
        <taxon>Panpulmonata</taxon>
        <taxon>Eupulmonata</taxon>
        <taxon>Stylommatophora</taxon>
        <taxon>Helicina</taxon>
        <taxon>Arionoidea</taxon>
        <taxon>Arionidae</taxon>
        <taxon>Arion</taxon>
    </lineage>
</organism>
<protein>
    <submittedName>
        <fullName evidence="1">Uncharacterized protein</fullName>
    </submittedName>
</protein>
<dbReference type="EMBL" id="HACG01045023">
    <property type="protein sequence ID" value="CEK91888.1"/>
    <property type="molecule type" value="Transcribed_RNA"/>
</dbReference>